<name>Q9SGN0_ARATH</name>
<sequence length="107" mass="12519">MINYNFIFMKKKTKKKLLQMVSIVDFVVENFICNREIYSQRLLILVQRLEWGNAFDVFTKDCASINAFLVTTRPGMFVTGRFHCRSFPPTFIVINLQTKPFLATSNI</sequence>
<dbReference type="PIR" id="H86409">
    <property type="entry name" value="H86409"/>
</dbReference>
<protein>
    <submittedName>
        <fullName evidence="1">F3M18.24</fullName>
    </submittedName>
</protein>
<dbReference type="EMBL" id="AC010155">
    <property type="protein sequence ID" value="AAF16757.1"/>
    <property type="molecule type" value="Genomic_DNA"/>
</dbReference>
<accession>Q9SGN0</accession>
<proteinExistence type="predicted"/>
<evidence type="ECO:0000313" key="1">
    <source>
        <dbReference type="EMBL" id="AAF16757.1"/>
    </source>
</evidence>
<reference evidence="1" key="2">
    <citation type="submission" date="1999-12" db="EMBL/GenBank/DDBJ databases">
        <authorList>
            <person name="Shinn P."/>
            <person name="Brooks S."/>
            <person name="Buehler E."/>
            <person name="Chao Q."/>
            <person name="Johnson-Hopson C."/>
            <person name="Khan S."/>
            <person name="Kim C."/>
            <person name="Altafi H."/>
            <person name="Bei B."/>
            <person name="Chin C."/>
            <person name="Chiou J."/>
            <person name="Choi E."/>
            <person name="Conn L."/>
            <person name="Conway A."/>
            <person name="Gonzalez A."/>
            <person name="Hansen N."/>
            <person name="Howing B."/>
            <person name="Koo T."/>
            <person name="Lam B."/>
            <person name="Lee J."/>
            <person name="Lenz C."/>
            <person name="Li J."/>
            <person name="Liu A."/>
            <person name="Liu J."/>
            <person name="Liu S."/>
            <person name="Mukharsky N."/>
            <person name="Nguyen M."/>
            <person name="Palm C."/>
            <person name="Pham P."/>
            <person name="Sakano H."/>
            <person name="Schwartz J."/>
            <person name="Southwick A."/>
            <person name="Thaveri A."/>
            <person name="Toriumi M."/>
            <person name="Vaysberg M."/>
            <person name="Yu G."/>
            <person name="Davis R."/>
            <person name="Federspiel N."/>
            <person name="Theologis A."/>
            <person name="Ecker J."/>
        </authorList>
    </citation>
    <scope>NUCLEOTIDE SEQUENCE</scope>
</reference>
<reference key="3">
    <citation type="journal article" date="2000" name="Nature">
        <title>Sequence and analysis of chromosome 1 of the plant Arabidopsis thaliana.</title>
        <authorList>
            <person name="Theologis A."/>
            <person name="Ecker J.R."/>
            <person name="Palm C.J."/>
            <person name="Federspiel N.A."/>
            <person name="Kaul S."/>
            <person name="White O."/>
            <person name="Alonso J."/>
            <person name="Altafi H."/>
            <person name="Araujo R."/>
            <person name="Bowman C.L."/>
            <person name="Brooks S.Y."/>
            <person name="Buehler E."/>
            <person name="Chan A."/>
            <person name="Chao Q."/>
            <person name="Chen H."/>
            <person name="Cheuk R.F."/>
            <person name="Chin C.W."/>
            <person name="Chung M.K."/>
            <person name="Conn L."/>
            <person name="Conway A.B."/>
            <person name="Conway A.R."/>
            <person name="Creasy T.H."/>
            <person name="Dewar K."/>
            <person name="Dunn P."/>
            <person name="Etgu P."/>
            <person name="Feldblyum T.V."/>
            <person name="Feng J."/>
            <person name="Fong B."/>
            <person name="Fujii C.Y."/>
            <person name="Gill J.E."/>
            <person name="Goldsmith A.D."/>
            <person name="Haas B."/>
            <person name="Hansen N.F."/>
            <person name="Hughes B."/>
            <person name="Huizar L."/>
            <person name="Hunter J.L."/>
            <person name="Jenkins J."/>
            <person name="Johnson-Hopson C."/>
            <person name="Khan S."/>
            <person name="Khaykin E."/>
            <person name="Kim C.J."/>
            <person name="Koo H.L."/>
            <person name="Kremenetskaia I."/>
            <person name="Kurtz D.B."/>
            <person name="Kwan A."/>
            <person name="Lam B."/>
            <person name="Langin-Hooper S."/>
            <person name="Lee A."/>
            <person name="Lee J.M."/>
            <person name="Lenz C.A."/>
            <person name="Li J.H."/>
            <person name="Li Y."/>
            <person name="Lin X."/>
            <person name="Liu S.X."/>
            <person name="Liu Z.A."/>
            <person name="Luros J.S."/>
            <person name="Maiti R."/>
            <person name="Marziali A."/>
            <person name="Militscher J."/>
            <person name="Miranda M."/>
            <person name="Nguyen M."/>
            <person name="Nierman W.C."/>
            <person name="Osborne B.I."/>
            <person name="Pai G."/>
            <person name="Peterson J."/>
            <person name="Pham P.K."/>
            <person name="Rizzo M."/>
            <person name="Rooney T."/>
            <person name="Rowley D."/>
            <person name="Sakano H."/>
            <person name="Salzberg S.L."/>
            <person name="Schwartz J.R."/>
            <person name="Shinn P."/>
            <person name="Southwick A.M."/>
            <person name="Sun H."/>
            <person name="Tallon L.J."/>
            <person name="Tambunga G."/>
            <person name="Toriumi M.J."/>
            <person name="Town C.D."/>
            <person name="Utterback T."/>
            <person name="Van Aken S."/>
            <person name="Vaysberg M."/>
            <person name="Vysotskaia V.S."/>
            <person name="Walker M."/>
            <person name="Wu D."/>
            <person name="Yu G."/>
            <person name="Fraser C.M."/>
            <person name="Venter J.C."/>
            <person name="Davis R.W."/>
        </authorList>
    </citation>
    <scope>NUCLEOTIDE SEQUENCE [LARGE SCALE GENOMIC DNA]</scope>
    <source>
        <strain>cv. Columbia</strain>
    </source>
</reference>
<reference evidence="1" key="1">
    <citation type="submission" date="1999-12" db="EMBL/GenBank/DDBJ databases">
        <title>Genomic sequence for Arabidopsis thaliana BAC F3M18 from chromosome I.</title>
        <authorList>
            <person name="Shinn P."/>
            <person name="Brooks S."/>
            <person name="Buehler E."/>
            <person name="Chao Q."/>
            <person name="Johnson-Hopson C."/>
            <person name="Khan S."/>
            <person name="Kim C."/>
            <person name="Altafi H."/>
            <person name="Bei Q."/>
            <person name="Chin C."/>
            <person name="Chiou J."/>
            <person name="Choi E."/>
            <person name="Conn L."/>
            <person name="Conway A."/>
            <person name="Gonzales A."/>
            <person name="Hansen N."/>
            <person name="Howing B."/>
            <person name="Koo T."/>
            <person name="Lam B."/>
            <person name="Lee J."/>
            <person name="Lenz C."/>
            <person name="Li J."/>
            <person name="Liu A."/>
            <person name="Liu K."/>
            <person name="Liu S."/>
            <person name="Mukharsky N."/>
            <person name="Nguyen M."/>
            <person name="Palm C."/>
            <person name="Pham P."/>
            <person name="Sakano H."/>
            <person name="Schwartz J."/>
            <person name="Southwick A."/>
            <person name="Thaveri A."/>
            <person name="Toriumi M."/>
            <person name="Vaysberg M."/>
            <person name="Yu G."/>
            <person name="Federspiel N.A."/>
            <person name="Theologis A."/>
            <person name="Ecker J.R."/>
        </authorList>
    </citation>
    <scope>NUCLEOTIDE SEQUENCE</scope>
</reference>
<dbReference type="AlphaFoldDB" id="Q9SGN0"/>
<organism evidence="1">
    <name type="scientific">Arabidopsis thaliana</name>
    <name type="common">Mouse-ear cress</name>
    <dbReference type="NCBI Taxonomy" id="3702"/>
    <lineage>
        <taxon>Eukaryota</taxon>
        <taxon>Viridiplantae</taxon>
        <taxon>Streptophyta</taxon>
        <taxon>Embryophyta</taxon>
        <taxon>Tracheophyta</taxon>
        <taxon>Spermatophyta</taxon>
        <taxon>Magnoliopsida</taxon>
        <taxon>eudicotyledons</taxon>
        <taxon>Gunneridae</taxon>
        <taxon>Pentapetalae</taxon>
        <taxon>rosids</taxon>
        <taxon>malvids</taxon>
        <taxon>Brassicales</taxon>
        <taxon>Brassicaceae</taxon>
        <taxon>Camelineae</taxon>
        <taxon>Arabidopsis</taxon>
    </lineage>
</organism>